<keyword evidence="3" id="KW-1185">Reference proteome</keyword>
<feature type="domain" description="DUF6801" evidence="1">
    <location>
        <begin position="293"/>
        <end position="451"/>
    </location>
</feature>
<dbReference type="AlphaFoldDB" id="A0AA46TDZ3"/>
<dbReference type="KEGG" id="sgrg:L0C25_12285"/>
<accession>A0AA46TDZ3</accession>
<protein>
    <submittedName>
        <fullName evidence="2">Ig-like domain-containing protein</fullName>
    </submittedName>
</protein>
<gene>
    <name evidence="2" type="ORF">L0C25_12285</name>
</gene>
<dbReference type="Pfam" id="PF17963">
    <property type="entry name" value="Big_9"/>
    <property type="match status" value="1"/>
</dbReference>
<evidence type="ECO:0000259" key="1">
    <source>
        <dbReference type="Pfam" id="PF20611"/>
    </source>
</evidence>
<dbReference type="Proteomes" id="UP001164390">
    <property type="component" value="Chromosome"/>
</dbReference>
<reference evidence="2" key="1">
    <citation type="submission" date="2022-01" db="EMBL/GenBank/DDBJ databases">
        <title>Nocardioidaceae gen. sp. A5X3R13.</title>
        <authorList>
            <person name="Lopez Marin M.A."/>
            <person name="Uhlik O."/>
        </authorList>
    </citation>
    <scope>NUCLEOTIDE SEQUENCE</scope>
    <source>
        <strain evidence="2">A5X3R13</strain>
    </source>
</reference>
<dbReference type="Pfam" id="PF20611">
    <property type="entry name" value="DUF6801"/>
    <property type="match status" value="1"/>
</dbReference>
<name>A0AA46TDZ3_9ACTN</name>
<dbReference type="EMBL" id="CP094970">
    <property type="protein sequence ID" value="UYM03335.1"/>
    <property type="molecule type" value="Genomic_DNA"/>
</dbReference>
<evidence type="ECO:0000313" key="3">
    <source>
        <dbReference type="Proteomes" id="UP001164390"/>
    </source>
</evidence>
<dbReference type="Gene3D" id="2.60.40.3440">
    <property type="match status" value="1"/>
</dbReference>
<organism evidence="2 3">
    <name type="scientific">Solicola gregarius</name>
    <dbReference type="NCBI Taxonomy" id="2908642"/>
    <lineage>
        <taxon>Bacteria</taxon>
        <taxon>Bacillati</taxon>
        <taxon>Actinomycetota</taxon>
        <taxon>Actinomycetes</taxon>
        <taxon>Propionibacteriales</taxon>
        <taxon>Nocardioidaceae</taxon>
        <taxon>Solicola</taxon>
    </lineage>
</organism>
<dbReference type="RefSeq" id="WP_271631941.1">
    <property type="nucleotide sequence ID" value="NZ_CP094970.1"/>
</dbReference>
<evidence type="ECO:0000313" key="2">
    <source>
        <dbReference type="EMBL" id="UYM03335.1"/>
    </source>
</evidence>
<sequence length="466" mass="48716">MMSRAYRRLLVRRGIVALSAGVTLFAAVSLITSAAIDAPVAEDLSFADGIHRSTPYRGGSAAIELSADGGDGELTYEIVDAPNADGEPIGDASVDGDHVQLSIDRDAPSGPARFTYAVVDQDGTRSDDATVSFDVANRTPLTRDLTLTTTRDAPLDIWPYARDAEDGGPFAWRSPGNRITYSDPVHGTIEPFFGAGGSDPEFAEIDHKVVYVPDPGYIGADRFTYTFTDADGGASSSTVSVDVVDAGEPKRGSVAGVRYRCALHVKTDERGRTDPDGKYDARETSRVSRYLGGDLVLEVAARVDVPARLEPGETYTPADPRVRLRPQPGLAELLAGAPAGDADRDLEDVGFGQSSVGAELSMSAGVARTASGRSREIPVDGLTAKPVSARSDGIELGFAGSMPRLTAPPSGAVVVSLPQVFLVDLALHPGLLGRDGSIGLRCYAAQGADLQVARIPVSGGAGFLAD</sequence>
<dbReference type="InterPro" id="IPR046542">
    <property type="entry name" value="DUF6801"/>
</dbReference>
<proteinExistence type="predicted"/>